<evidence type="ECO:0000313" key="12">
    <source>
        <dbReference type="EMBL" id="VHX94912.1"/>
    </source>
</evidence>
<dbReference type="Pfam" id="PF07729">
    <property type="entry name" value="FCD"/>
    <property type="match status" value="1"/>
</dbReference>
<keyword evidence="3" id="KW-0804">Transcription</keyword>
<dbReference type="CDD" id="cd07377">
    <property type="entry name" value="WHTH_GntR"/>
    <property type="match status" value="1"/>
</dbReference>
<reference evidence="8" key="4">
    <citation type="submission" date="2021-06" db="EMBL/GenBank/DDBJ databases">
        <authorList>
            <consortium name="NCBI Pathogen Detection Project"/>
        </authorList>
    </citation>
    <scope>NUCLEOTIDE SEQUENCE</scope>
    <source>
        <strain evidence="9">Clostridioides</strain>
        <strain evidence="8">HN1000</strain>
    </source>
</reference>
<dbReference type="KEGG" id="pdf:CD630DERM_11690"/>
<dbReference type="Pfam" id="PF00392">
    <property type="entry name" value="GntR"/>
    <property type="match status" value="1"/>
</dbReference>
<evidence type="ECO:0000313" key="5">
    <source>
        <dbReference type="EMBL" id="CDS85858.1"/>
    </source>
</evidence>
<dbReference type="PROSITE" id="PS50949">
    <property type="entry name" value="HTH_GNTR"/>
    <property type="match status" value="1"/>
</dbReference>
<evidence type="ECO:0000313" key="7">
    <source>
        <dbReference type="EMBL" id="CDT37359.1"/>
    </source>
</evidence>
<proteinExistence type="predicted"/>
<dbReference type="EMBL" id="LK932392">
    <property type="protein sequence ID" value="CDS85858.1"/>
    <property type="molecule type" value="Genomic_DNA"/>
</dbReference>
<reference evidence="12 14" key="3">
    <citation type="submission" date="2019-04" db="EMBL/GenBank/DDBJ databases">
        <authorList>
            <consortium name="Pathogen Informatics"/>
        </authorList>
    </citation>
    <scope>NUCLEOTIDE SEQUENCE [LARGE SCALE GENOMIC DNA]</scope>
    <source>
        <strain evidence="11">Clo34</strain>
        <strain evidence="15">clo34</strain>
        <strain evidence="14">tl291</strain>
        <strain evidence="12">Tl291</strain>
        <strain evidence="10 13">VRECD0157</strain>
    </source>
</reference>
<evidence type="ECO:0000313" key="11">
    <source>
        <dbReference type="EMBL" id="VFD31285.1"/>
    </source>
</evidence>
<evidence type="ECO:0000313" key="13">
    <source>
        <dbReference type="Proteomes" id="UP000189137"/>
    </source>
</evidence>
<dbReference type="SUPFAM" id="SSF48008">
    <property type="entry name" value="GntR ligand-binding domain-like"/>
    <property type="match status" value="1"/>
</dbReference>
<sequence>MFNSIASKKVYEQVIEQIQYKILNGELKKGDKLLSERELSEQMNVSRTSIREAIRVLETMGVIESRQGEGNFICTNIEKTLIEPLSMIFKLNNGTLEDILELRIILEIEIAKLASKRITSSEVIELKHIIDEMRVETNKKDNNRVLVLLDQKFHSKLATLSKNYLIQSLFMTASKLFDGFIEDAREKIIAEPFNENILLKQHEAIYNAVVENDVELACEKAKEHMDFISKNYRKNEN</sequence>
<dbReference type="PATRIC" id="fig|1496.1373.peg.1003"/>
<evidence type="ECO:0000256" key="2">
    <source>
        <dbReference type="ARBA" id="ARBA00023125"/>
    </source>
</evidence>
<dbReference type="EMBL" id="FUPS01000001">
    <property type="protein sequence ID" value="SJR79614.1"/>
    <property type="molecule type" value="Genomic_DNA"/>
</dbReference>
<dbReference type="GO" id="GO:0003700">
    <property type="term" value="F:DNA-binding transcription factor activity"/>
    <property type="evidence" value="ECO:0007669"/>
    <property type="project" value="InterPro"/>
</dbReference>
<dbReference type="SUPFAM" id="SSF46785">
    <property type="entry name" value="Winged helix' DNA-binding domain"/>
    <property type="match status" value="1"/>
</dbReference>
<dbReference type="EMBL" id="CAAJVP010000002">
    <property type="protein sequence ID" value="VHX94912.1"/>
    <property type="molecule type" value="Genomic_DNA"/>
</dbReference>
<dbReference type="Gene3D" id="1.10.10.10">
    <property type="entry name" value="Winged helix-like DNA-binding domain superfamily/Winged helix DNA-binding domain"/>
    <property type="match status" value="1"/>
</dbReference>
<dbReference type="AlphaFoldDB" id="A0A031WGA0"/>
<dbReference type="SMART" id="SM00345">
    <property type="entry name" value="HTH_GNTR"/>
    <property type="match status" value="1"/>
</dbReference>
<dbReference type="GO" id="GO:0003677">
    <property type="term" value="F:DNA binding"/>
    <property type="evidence" value="ECO:0007669"/>
    <property type="project" value="UniProtKB-KW"/>
</dbReference>
<organism evidence="7">
    <name type="scientific">Clostridioides difficile</name>
    <name type="common">Peptoclostridium difficile</name>
    <dbReference type="NCBI Taxonomy" id="1496"/>
    <lineage>
        <taxon>Bacteria</taxon>
        <taxon>Bacillati</taxon>
        <taxon>Bacillota</taxon>
        <taxon>Clostridia</taxon>
        <taxon>Peptostreptococcales</taxon>
        <taxon>Peptostreptococcaceae</taxon>
        <taxon>Clostridioides</taxon>
    </lineage>
</organism>
<accession>A0A031WGA0</accession>
<dbReference type="SMART" id="SM00895">
    <property type="entry name" value="FCD"/>
    <property type="match status" value="1"/>
</dbReference>
<evidence type="ECO:0000313" key="15">
    <source>
        <dbReference type="Proteomes" id="UP000411588"/>
    </source>
</evidence>
<evidence type="ECO:0000256" key="3">
    <source>
        <dbReference type="ARBA" id="ARBA00023163"/>
    </source>
</evidence>
<evidence type="ECO:0000259" key="4">
    <source>
        <dbReference type="PROSITE" id="PS50949"/>
    </source>
</evidence>
<dbReference type="Proteomes" id="UP000411588">
    <property type="component" value="Unassembled WGS sequence"/>
</dbReference>
<dbReference type="PANTHER" id="PTHR43537:SF43">
    <property type="entry name" value="GNTR-FAMILY TRANSCRIPTIONAL REGULATOR"/>
    <property type="match status" value="1"/>
</dbReference>
<dbReference type="PRINTS" id="PR00035">
    <property type="entry name" value="HTHGNTR"/>
</dbReference>
<dbReference type="OMA" id="HMYEHLK"/>
<dbReference type="Gene3D" id="1.20.120.530">
    <property type="entry name" value="GntR ligand-binding domain-like"/>
    <property type="match status" value="1"/>
</dbReference>
<dbReference type="PANTHER" id="PTHR43537">
    <property type="entry name" value="TRANSCRIPTIONAL REGULATOR, GNTR FAMILY"/>
    <property type="match status" value="1"/>
</dbReference>
<evidence type="ECO:0000313" key="6">
    <source>
        <dbReference type="EMBL" id="CDS86351.1"/>
    </source>
</evidence>
<dbReference type="Proteomes" id="UP000372533">
    <property type="component" value="Unassembled WGS sequence"/>
</dbReference>
<dbReference type="EMBL" id="DAEPXK010000007">
    <property type="protein sequence ID" value="HBH1541412.1"/>
    <property type="molecule type" value="Genomic_DNA"/>
</dbReference>
<dbReference type="InterPro" id="IPR036390">
    <property type="entry name" value="WH_DNA-bd_sf"/>
</dbReference>
<gene>
    <name evidence="10" type="primary">lutR</name>
    <name evidence="7" type="ORF">BN1095_450075</name>
    <name evidence="6" type="ORF">BN1096_560074</name>
    <name evidence="5" type="ORF">BN1097_540076</name>
    <name evidence="8" type="ORF">KRM00_000871</name>
    <name evidence="9" type="ORF">KRQ00_000681</name>
    <name evidence="12" type="ORF">SAMEA1402366_00445</name>
    <name evidence="11" type="ORF">SAMEA1402399_01584</name>
    <name evidence="10" type="ORF">SAMEA3375112_00075</name>
</gene>
<dbReference type="RefSeq" id="WP_003438086.1">
    <property type="nucleotide sequence ID" value="NZ_AP025558.1"/>
</dbReference>
<dbReference type="Proteomes" id="UP000189137">
    <property type="component" value="Unassembled WGS sequence"/>
</dbReference>
<evidence type="ECO:0000313" key="10">
    <source>
        <dbReference type="EMBL" id="SJR79614.1"/>
    </source>
</evidence>
<keyword evidence="1" id="KW-0805">Transcription regulation</keyword>
<name>A0A031WGA0_CLODI</name>
<evidence type="ECO:0000313" key="9">
    <source>
        <dbReference type="EMBL" id="HBH2618953.1"/>
    </source>
</evidence>
<dbReference type="EMBL" id="DAEQIJ010000002">
    <property type="protein sequence ID" value="HBH2618953.1"/>
    <property type="molecule type" value="Genomic_DNA"/>
</dbReference>
<dbReference type="InterPro" id="IPR036388">
    <property type="entry name" value="WH-like_DNA-bd_sf"/>
</dbReference>
<dbReference type="GeneID" id="66353579"/>
<feature type="domain" description="HTH gntR-type" evidence="4">
    <location>
        <begin position="8"/>
        <end position="76"/>
    </location>
</feature>
<keyword evidence="2" id="KW-0238">DNA-binding</keyword>
<dbReference type="EMBL" id="LK933127">
    <property type="protein sequence ID" value="CDT37359.1"/>
    <property type="molecule type" value="Genomic_DNA"/>
</dbReference>
<evidence type="ECO:0000256" key="1">
    <source>
        <dbReference type="ARBA" id="ARBA00023015"/>
    </source>
</evidence>
<protein>
    <submittedName>
        <fullName evidence="8">FadR family transcriptional regulator</fullName>
    </submittedName>
    <submittedName>
        <fullName evidence="11">GntR family transcriptional regulator</fullName>
    </submittedName>
    <submittedName>
        <fullName evidence="10">L-lactate utilization operon repressor</fullName>
    </submittedName>
    <submittedName>
        <fullName evidence="7">Transcriptional regulator, GntR family</fullName>
    </submittedName>
</protein>
<reference evidence="8" key="2">
    <citation type="journal article" date="2018" name="Genome Biol.">
        <title>SKESA: strategic k-mer extension for scrupulous assemblies.</title>
        <authorList>
            <person name="Souvorov A."/>
            <person name="Agarwala R."/>
            <person name="Lipman D.J."/>
        </authorList>
    </citation>
    <scope>NUCLEOTIDE SEQUENCE</scope>
    <source>
        <strain evidence="9">Clostridioides</strain>
        <strain evidence="8">HN1000</strain>
    </source>
</reference>
<dbReference type="InterPro" id="IPR008920">
    <property type="entry name" value="TF_FadR/GntR_C"/>
</dbReference>
<reference evidence="7" key="1">
    <citation type="submission" date="2014-07" db="EMBL/GenBank/DDBJ databases">
        <authorList>
            <person name="Monot Marc"/>
        </authorList>
    </citation>
    <scope>NUCLEOTIDE SEQUENCE</scope>
    <source>
        <strain evidence="7">7032989</strain>
        <strain evidence="5">7032994</strain>
    </source>
</reference>
<dbReference type="EMBL" id="LK932509">
    <property type="protein sequence ID" value="CDS86351.1"/>
    <property type="molecule type" value="Genomic_DNA"/>
</dbReference>
<dbReference type="EMBL" id="CAADAN010000004">
    <property type="protein sequence ID" value="VFD31285.1"/>
    <property type="molecule type" value="Genomic_DNA"/>
</dbReference>
<dbReference type="InterPro" id="IPR000524">
    <property type="entry name" value="Tscrpt_reg_HTH_GntR"/>
</dbReference>
<dbReference type="InterPro" id="IPR011711">
    <property type="entry name" value="GntR_C"/>
</dbReference>
<dbReference type="Proteomes" id="UP000879542">
    <property type="component" value="Unassembled WGS sequence"/>
</dbReference>
<evidence type="ECO:0000313" key="14">
    <source>
        <dbReference type="Proteomes" id="UP000372533"/>
    </source>
</evidence>
<dbReference type="Proteomes" id="UP000878956">
    <property type="component" value="Unassembled WGS sequence"/>
</dbReference>
<evidence type="ECO:0000313" key="8">
    <source>
        <dbReference type="EMBL" id="HBH1541412.1"/>
    </source>
</evidence>